<comment type="caution">
    <text evidence="1">The sequence shown here is derived from an EMBL/GenBank/DDBJ whole genome shotgun (WGS) entry which is preliminary data.</text>
</comment>
<dbReference type="Proteomes" id="UP000323856">
    <property type="component" value="Unassembled WGS sequence"/>
</dbReference>
<evidence type="ECO:0000313" key="2">
    <source>
        <dbReference type="Proteomes" id="UP000323856"/>
    </source>
</evidence>
<dbReference type="InterPro" id="IPR036390">
    <property type="entry name" value="WH_DNA-bd_sf"/>
</dbReference>
<dbReference type="InterPro" id="IPR036388">
    <property type="entry name" value="WH-like_DNA-bd_sf"/>
</dbReference>
<name>A0A5B0E5U1_9MICC</name>
<proteinExistence type="predicted"/>
<dbReference type="SUPFAM" id="SSF46785">
    <property type="entry name" value="Winged helix' DNA-binding domain"/>
    <property type="match status" value="1"/>
</dbReference>
<dbReference type="OrthoDB" id="3697068at2"/>
<protein>
    <submittedName>
        <fullName evidence="1">MarR family transcriptional regulator</fullName>
    </submittedName>
</protein>
<accession>A0A5B0E5U1</accession>
<dbReference type="RefSeq" id="WP_007272920.1">
    <property type="nucleotide sequence ID" value="NZ_JBITUG010000003.1"/>
</dbReference>
<dbReference type="Gene3D" id="1.10.10.10">
    <property type="entry name" value="Winged helix-like DNA-binding domain superfamily/Winged helix DNA-binding domain"/>
    <property type="match status" value="1"/>
</dbReference>
<dbReference type="AlphaFoldDB" id="A0A5B0E5U1"/>
<reference evidence="1 2" key="1">
    <citation type="submission" date="2019-07" db="EMBL/GenBank/DDBJ databases">
        <title>Analysis of the biochemical properties, biological activity and biotechnological potential of siderophores and biosurfactants produced by Antarctic psychrotolerant bacteria.</title>
        <authorList>
            <person name="Styczynski M."/>
            <person name="Krucon T."/>
            <person name="Decewicz P."/>
            <person name="Dziewit L."/>
        </authorList>
    </citation>
    <scope>NUCLEOTIDE SEQUENCE [LARGE SCALE GENOMIC DNA]</scope>
    <source>
        <strain evidence="1 2">ANT_H27</strain>
    </source>
</reference>
<dbReference type="EMBL" id="VOBL01000035">
    <property type="protein sequence ID" value="KAA0973140.1"/>
    <property type="molecule type" value="Genomic_DNA"/>
</dbReference>
<organism evidence="1 2">
    <name type="scientific">Paeniglutamicibacter gangotriensis</name>
    <dbReference type="NCBI Taxonomy" id="254787"/>
    <lineage>
        <taxon>Bacteria</taxon>
        <taxon>Bacillati</taxon>
        <taxon>Actinomycetota</taxon>
        <taxon>Actinomycetes</taxon>
        <taxon>Micrococcales</taxon>
        <taxon>Micrococcaceae</taxon>
        <taxon>Paeniglutamicibacter</taxon>
    </lineage>
</organism>
<evidence type="ECO:0000313" key="1">
    <source>
        <dbReference type="EMBL" id="KAA0973140.1"/>
    </source>
</evidence>
<sequence length="150" mass="16396">MTDSRPLGYWLKLVDSLISEQFANSLEEHGVTRRQWQLLNVLSVGPASGGELTAALAPFFGEAQAEDEPSSPSEHLSELVESGWVAEEGQTFTLTERGAVSLDRLTEIVDEMREESSAGITSEEYSTTVKSLKKMAANLGWDPNRPPADL</sequence>
<gene>
    <name evidence="1" type="ORF">FQ154_19530</name>
</gene>